<organism evidence="1 2">
    <name type="scientific">Aspergillus homomorphus (strain CBS 101889)</name>
    <dbReference type="NCBI Taxonomy" id="1450537"/>
    <lineage>
        <taxon>Eukaryota</taxon>
        <taxon>Fungi</taxon>
        <taxon>Dikarya</taxon>
        <taxon>Ascomycota</taxon>
        <taxon>Pezizomycotina</taxon>
        <taxon>Eurotiomycetes</taxon>
        <taxon>Eurotiomycetidae</taxon>
        <taxon>Eurotiales</taxon>
        <taxon>Aspergillaceae</taxon>
        <taxon>Aspergillus</taxon>
        <taxon>Aspergillus subgen. Circumdati</taxon>
    </lineage>
</organism>
<evidence type="ECO:0000313" key="1">
    <source>
        <dbReference type="EMBL" id="RAL10685.1"/>
    </source>
</evidence>
<protein>
    <submittedName>
        <fullName evidence="1">Uncharacterized protein</fullName>
    </submittedName>
</protein>
<proteinExistence type="predicted"/>
<keyword evidence="2" id="KW-1185">Reference proteome</keyword>
<dbReference type="GeneID" id="37194242"/>
<gene>
    <name evidence="1" type="ORF">BO97DRAFT_117338</name>
</gene>
<dbReference type="AlphaFoldDB" id="A0A395HTI0"/>
<dbReference type="VEuPathDB" id="FungiDB:BO97DRAFT_117338"/>
<dbReference type="Proteomes" id="UP000248961">
    <property type="component" value="Unassembled WGS sequence"/>
</dbReference>
<reference evidence="1 2" key="1">
    <citation type="submission" date="2018-02" db="EMBL/GenBank/DDBJ databases">
        <title>The genomes of Aspergillus section Nigri reveals drivers in fungal speciation.</title>
        <authorList>
            <consortium name="DOE Joint Genome Institute"/>
            <person name="Vesth T.C."/>
            <person name="Nybo J."/>
            <person name="Theobald S."/>
            <person name="Brandl J."/>
            <person name="Frisvad J.C."/>
            <person name="Nielsen K.F."/>
            <person name="Lyhne E.K."/>
            <person name="Kogle M.E."/>
            <person name="Kuo A."/>
            <person name="Riley R."/>
            <person name="Clum A."/>
            <person name="Nolan M."/>
            <person name="Lipzen A."/>
            <person name="Salamov A."/>
            <person name="Henrissat B."/>
            <person name="Wiebenga A."/>
            <person name="De vries R.P."/>
            <person name="Grigoriev I.V."/>
            <person name="Mortensen U.H."/>
            <person name="Andersen M.R."/>
            <person name="Baker S.E."/>
        </authorList>
    </citation>
    <scope>NUCLEOTIDE SEQUENCE [LARGE SCALE GENOMIC DNA]</scope>
    <source>
        <strain evidence="1 2">CBS 101889</strain>
    </source>
</reference>
<dbReference type="EMBL" id="KZ824293">
    <property type="protein sequence ID" value="RAL10685.1"/>
    <property type="molecule type" value="Genomic_DNA"/>
</dbReference>
<sequence length="179" mass="20297">MMHDYFPQSRCTRSRTRFCFTPPQPGIGMTAIAGLRNGFAYLSHYPSSVDKVCKSTYMYIMLVLVHGSRLDDCCRSVSGLPTFKMTFPLWMEGGTGIKDIYTCTRCTQYKSWITAFKLLCLGLGCLNKDRAMTTKPMTDAPEFLVFSFISCQEISSTRRQHESGTLQTLQYPFPTELSP</sequence>
<name>A0A395HTI0_ASPHC</name>
<evidence type="ECO:0000313" key="2">
    <source>
        <dbReference type="Proteomes" id="UP000248961"/>
    </source>
</evidence>
<dbReference type="RefSeq" id="XP_025549839.1">
    <property type="nucleotide sequence ID" value="XM_025689953.1"/>
</dbReference>
<accession>A0A395HTI0</accession>